<dbReference type="Proteomes" id="UP000023703">
    <property type="component" value="Chromosome"/>
</dbReference>
<keyword evidence="3" id="KW-0804">Transcription</keyword>
<evidence type="ECO:0000256" key="3">
    <source>
        <dbReference type="ARBA" id="ARBA00023163"/>
    </source>
</evidence>
<dbReference type="EMBL" id="CP006842">
    <property type="protein sequence ID" value="AHW64662.1"/>
    <property type="molecule type" value="Genomic_DNA"/>
</dbReference>
<dbReference type="SMART" id="SM00346">
    <property type="entry name" value="HTH_ICLR"/>
    <property type="match status" value="1"/>
</dbReference>
<dbReference type="SUPFAM" id="SSF55781">
    <property type="entry name" value="GAF domain-like"/>
    <property type="match status" value="1"/>
</dbReference>
<name>X5DVH6_9CORY</name>
<dbReference type="Pfam" id="PF09339">
    <property type="entry name" value="HTH_IclR"/>
    <property type="match status" value="1"/>
</dbReference>
<organism evidence="6 7">
    <name type="scientific">Corynebacterium glyciniphilum AJ 3170</name>
    <dbReference type="NCBI Taxonomy" id="1404245"/>
    <lineage>
        <taxon>Bacteria</taxon>
        <taxon>Bacillati</taxon>
        <taxon>Actinomycetota</taxon>
        <taxon>Actinomycetes</taxon>
        <taxon>Mycobacteriales</taxon>
        <taxon>Corynebacteriaceae</taxon>
        <taxon>Corynebacterium</taxon>
    </lineage>
</organism>
<dbReference type="Gene3D" id="3.30.450.40">
    <property type="match status" value="2"/>
</dbReference>
<gene>
    <name evidence="6" type="ORF">CGLY_11085</name>
</gene>
<dbReference type="HOGENOM" id="CLU_062618_5_4_11"/>
<evidence type="ECO:0000256" key="1">
    <source>
        <dbReference type="ARBA" id="ARBA00023015"/>
    </source>
</evidence>
<dbReference type="Gene3D" id="1.10.10.10">
    <property type="entry name" value="Winged helix-like DNA-binding domain superfamily/Winged helix DNA-binding domain"/>
    <property type="match status" value="1"/>
</dbReference>
<evidence type="ECO:0000313" key="6">
    <source>
        <dbReference type="EMBL" id="AHW64662.1"/>
    </source>
</evidence>
<dbReference type="AlphaFoldDB" id="X5DVH6"/>
<dbReference type="SUPFAM" id="SSF46785">
    <property type="entry name" value="Winged helix' DNA-binding domain"/>
    <property type="match status" value="1"/>
</dbReference>
<feature type="domain" description="IclR-ED" evidence="5">
    <location>
        <begin position="66"/>
        <end position="230"/>
    </location>
</feature>
<dbReference type="InterPro" id="IPR036390">
    <property type="entry name" value="WH_DNA-bd_sf"/>
</dbReference>
<dbReference type="eggNOG" id="COG1414">
    <property type="taxonomic scope" value="Bacteria"/>
</dbReference>
<dbReference type="PANTHER" id="PTHR30136">
    <property type="entry name" value="HELIX-TURN-HELIX TRANSCRIPTIONAL REGULATOR, ICLR FAMILY"/>
    <property type="match status" value="1"/>
</dbReference>
<feature type="domain" description="HTH iclR-type" evidence="4">
    <location>
        <begin position="11"/>
        <end position="72"/>
    </location>
</feature>
<evidence type="ECO:0000256" key="2">
    <source>
        <dbReference type="ARBA" id="ARBA00023125"/>
    </source>
</evidence>
<dbReference type="STRING" id="1404245.CGLY_11085"/>
<dbReference type="GO" id="GO:0045892">
    <property type="term" value="P:negative regulation of DNA-templated transcription"/>
    <property type="evidence" value="ECO:0007669"/>
    <property type="project" value="TreeGrafter"/>
</dbReference>
<dbReference type="InterPro" id="IPR005471">
    <property type="entry name" value="Tscrpt_reg_IclR_N"/>
</dbReference>
<dbReference type="PROSITE" id="PS51077">
    <property type="entry name" value="HTH_ICLR"/>
    <property type="match status" value="1"/>
</dbReference>
<dbReference type="InterPro" id="IPR029016">
    <property type="entry name" value="GAF-like_dom_sf"/>
</dbReference>
<sequence length="230" mass="25144">MTDNDPLKRGSKTLDNGLQVLEVLGDSPNGLTTTELSERLSLHRTVTDRLVRTLEHHGFCRRTQEKRIVLGNGLVALANRVQQDLRGTARPILEDLAEELQVTTHLAVQETEDTVRALIVIPPRHSRIHVGFREGQVDPIDRGSAGLAIMSMREKQPGERDEVDTVRERGYAVTKGEVTPSVTGISAPVPYRNEPGLLSVGISVFEATDEAHLATAVVAAADALGRELLR</sequence>
<keyword evidence="2" id="KW-0238">DNA-binding</keyword>
<dbReference type="PANTHER" id="PTHR30136:SF24">
    <property type="entry name" value="HTH-TYPE TRANSCRIPTIONAL REPRESSOR ALLR"/>
    <property type="match status" value="1"/>
</dbReference>
<dbReference type="PROSITE" id="PS51078">
    <property type="entry name" value="ICLR_ED"/>
    <property type="match status" value="1"/>
</dbReference>
<evidence type="ECO:0000259" key="4">
    <source>
        <dbReference type="PROSITE" id="PS51077"/>
    </source>
</evidence>
<accession>X5DVH6</accession>
<dbReference type="GO" id="GO:0003700">
    <property type="term" value="F:DNA-binding transcription factor activity"/>
    <property type="evidence" value="ECO:0007669"/>
    <property type="project" value="TreeGrafter"/>
</dbReference>
<reference evidence="6 7" key="1">
    <citation type="journal article" date="2015" name="Int. J. Syst. Evol. Microbiol.">
        <title>Revisiting Corynebacterium glyciniphilum (ex Kubota et al., 1972) sp. nov., nom. rev., isolated from putrefied banana.</title>
        <authorList>
            <person name="Al-Dilaimi A."/>
            <person name="Bednarz H."/>
            <person name="Lomker A."/>
            <person name="Niehaus K."/>
            <person name="Kalinowski J."/>
            <person name="Ruckert C."/>
        </authorList>
    </citation>
    <scope>NUCLEOTIDE SEQUENCE [LARGE SCALE GENOMIC DNA]</scope>
    <source>
        <strain evidence="6">AJ 3170</strain>
    </source>
</reference>
<dbReference type="InterPro" id="IPR050707">
    <property type="entry name" value="HTH_MetabolicPath_Reg"/>
</dbReference>
<evidence type="ECO:0000313" key="7">
    <source>
        <dbReference type="Proteomes" id="UP000023703"/>
    </source>
</evidence>
<protein>
    <submittedName>
        <fullName evidence="6">Transcriptional regulator, IclR-family</fullName>
    </submittedName>
</protein>
<dbReference type="GO" id="GO:0003677">
    <property type="term" value="F:DNA binding"/>
    <property type="evidence" value="ECO:0007669"/>
    <property type="project" value="UniProtKB-KW"/>
</dbReference>
<keyword evidence="7" id="KW-1185">Reference proteome</keyword>
<dbReference type="OrthoDB" id="156285at2"/>
<keyword evidence="1" id="KW-0805">Transcription regulation</keyword>
<dbReference type="InterPro" id="IPR036388">
    <property type="entry name" value="WH-like_DNA-bd_sf"/>
</dbReference>
<dbReference type="RefSeq" id="WP_038549436.1">
    <property type="nucleotide sequence ID" value="NZ_CP006842.1"/>
</dbReference>
<evidence type="ECO:0000259" key="5">
    <source>
        <dbReference type="PROSITE" id="PS51078"/>
    </source>
</evidence>
<dbReference type="KEGG" id="cgy:CGLY_11085"/>
<dbReference type="InterPro" id="IPR014757">
    <property type="entry name" value="Tscrpt_reg_IclR_C"/>
</dbReference>
<proteinExistence type="predicted"/>